<keyword evidence="7" id="KW-1185">Reference proteome</keyword>
<dbReference type="Proteomes" id="UP000010319">
    <property type="component" value="Unassembled WGS sequence"/>
</dbReference>
<keyword evidence="3 4" id="KW-0413">Isomerase</keyword>
<dbReference type="Gene3D" id="3.20.20.10">
    <property type="entry name" value="Alanine racemase"/>
    <property type="match status" value="1"/>
</dbReference>
<feature type="active site" description="Proton acceptor; specific for L-alanine" evidence="4">
    <location>
        <position position="269"/>
    </location>
</feature>
<dbReference type="CDD" id="cd06827">
    <property type="entry name" value="PLPDE_III_AR_proteobact"/>
    <property type="match status" value="1"/>
</dbReference>
<dbReference type="InterPro" id="IPR029066">
    <property type="entry name" value="PLP-binding_barrel"/>
</dbReference>
<evidence type="ECO:0000256" key="2">
    <source>
        <dbReference type="ARBA" id="ARBA00022898"/>
    </source>
</evidence>
<dbReference type="Pfam" id="PF00842">
    <property type="entry name" value="Ala_racemase_C"/>
    <property type="match status" value="1"/>
</dbReference>
<comment type="cofactor">
    <cofactor evidence="1 4">
        <name>pyridoxal 5'-phosphate</name>
        <dbReference type="ChEBI" id="CHEBI:597326"/>
    </cofactor>
</comment>
<evidence type="ECO:0000256" key="1">
    <source>
        <dbReference type="ARBA" id="ARBA00001933"/>
    </source>
</evidence>
<evidence type="ECO:0000259" key="5">
    <source>
        <dbReference type="SMART" id="SM01005"/>
    </source>
</evidence>
<name>A0ABP2E4H1_YERBE</name>
<dbReference type="Pfam" id="PF01168">
    <property type="entry name" value="Ala_racemase_N"/>
    <property type="match status" value="1"/>
</dbReference>
<comment type="similarity">
    <text evidence="4">Belongs to the alanine racemase family.</text>
</comment>
<dbReference type="PRINTS" id="PR00992">
    <property type="entry name" value="ALARACEMASE"/>
</dbReference>
<comment type="function">
    <text evidence="4">Catalyzes the interconversion of L-alanine and D-alanine. May also act on other amino acids.</text>
</comment>
<comment type="caution">
    <text evidence="6">The sequence shown here is derived from an EMBL/GenBank/DDBJ whole genome shotgun (WGS) entry which is preliminary data.</text>
</comment>
<evidence type="ECO:0000313" key="6">
    <source>
        <dbReference type="EMBL" id="EEQ05225.1"/>
    </source>
</evidence>
<evidence type="ECO:0000256" key="3">
    <source>
        <dbReference type="ARBA" id="ARBA00023235"/>
    </source>
</evidence>
<dbReference type="PANTHER" id="PTHR30511:SF0">
    <property type="entry name" value="ALANINE RACEMASE, CATABOLIC-RELATED"/>
    <property type="match status" value="1"/>
</dbReference>
<reference evidence="6" key="1">
    <citation type="submission" date="2008-12" db="EMBL/GenBank/DDBJ databases">
        <title>Annotation of the Yersinia bercovieri ATCC 43970 genome.</title>
        <authorList>
            <person name="Read T.D."/>
            <person name="Akmal A."/>
            <person name="Bishop-Lilly K."/>
            <person name="Chen P.E."/>
            <person name="Cook C."/>
            <person name="Kiley M.P."/>
            <person name="Lentz S."/>
            <person name="Mateczun A."/>
            <person name="Nagarajan N."/>
            <person name="Nolan N."/>
            <person name="Osborne B.I."/>
            <person name="Pop M."/>
            <person name="Sozhamannan S."/>
            <person name="Stewart A.C."/>
            <person name="Sulakvelidze A."/>
            <person name="Thomason B."/>
            <person name="Willner K."/>
            <person name="Zwick M.E."/>
        </authorList>
    </citation>
    <scope>NUCLEOTIDE SEQUENCE [LARGE SCALE GENOMIC DNA]</scope>
    <source>
        <strain evidence="6">ATCC 43970</strain>
    </source>
</reference>
<feature type="modified residue" description="N6-(pyridoxal phosphate)lysine" evidence="4">
    <location>
        <position position="51"/>
    </location>
</feature>
<comment type="pathway">
    <text evidence="4">Amino-acid biosynthesis; D-alanine biosynthesis; D-alanine from L-alanine: step 1/1.</text>
</comment>
<accession>A0ABP2E4H1</accession>
<protein>
    <recommendedName>
        <fullName evidence="4">Alanine racemase</fullName>
        <ecNumber evidence="4">5.1.1.1</ecNumber>
    </recommendedName>
</protein>
<dbReference type="InterPro" id="IPR011079">
    <property type="entry name" value="Ala_racemase_C"/>
</dbReference>
<dbReference type="NCBIfam" id="NF002970">
    <property type="entry name" value="PRK03646.1"/>
    <property type="match status" value="1"/>
</dbReference>
<dbReference type="SUPFAM" id="SSF50621">
    <property type="entry name" value="Alanine racemase C-terminal domain-like"/>
    <property type="match status" value="1"/>
</dbReference>
<dbReference type="Gene3D" id="2.40.37.10">
    <property type="entry name" value="Lyase, Ornithine Decarboxylase, Chain A, domain 1"/>
    <property type="match status" value="1"/>
</dbReference>
<dbReference type="SMART" id="SM01005">
    <property type="entry name" value="Ala_racemase_C"/>
    <property type="match status" value="1"/>
</dbReference>
<dbReference type="PANTHER" id="PTHR30511">
    <property type="entry name" value="ALANINE RACEMASE"/>
    <property type="match status" value="1"/>
</dbReference>
<dbReference type="InterPro" id="IPR009006">
    <property type="entry name" value="Ala_racemase/Decarboxylase_C"/>
</dbReference>
<comment type="catalytic activity">
    <reaction evidence="4">
        <text>L-alanine = D-alanine</text>
        <dbReference type="Rhea" id="RHEA:20249"/>
        <dbReference type="ChEBI" id="CHEBI:57416"/>
        <dbReference type="ChEBI" id="CHEBI:57972"/>
        <dbReference type="EC" id="5.1.1.1"/>
    </reaction>
</comment>
<dbReference type="HAMAP" id="MF_01201">
    <property type="entry name" value="Ala_racemase"/>
    <property type="match status" value="1"/>
</dbReference>
<dbReference type="SUPFAM" id="SSF51419">
    <property type="entry name" value="PLP-binding barrel"/>
    <property type="match status" value="1"/>
</dbReference>
<proteinExistence type="inferred from homology"/>
<keyword evidence="2 4" id="KW-0663">Pyridoxal phosphate</keyword>
<sequence length="373" mass="39995">MLLSGESLNTVLEGISMPRPIAATLHLSALHHNLSLIRRHVGSAKIWSVVKANAYGHGLARIWQGLAATDGFALLDLNEAILLREQGWQGPILLLEGFFQPQDLALLDHYRLTTIVHSDWQLEAINAARLSAPLNIYLKLNSGMNRLGFPVGQADAVWQWANSLSNVAEVTLMSHFANADNHIGTHEQFSRIQQASGHISATRCFANSAAILHAPETHYDWVRPGIILYGASPSGNIADIAEIGLRPVMHLHSEIIAVQALSAGHQVGYGSRYRATGAQRIGVVACGYADGYPRLAPSGTPIRVDGILTQTVGAISMDMLTVDLTPCPQAQVGSQVEIWGANLPIDNVAAAAGTVGYELMCALAARVPVSVRP</sequence>
<organism evidence="6 7">
    <name type="scientific">Yersinia bercovieri ATCC 43970</name>
    <dbReference type="NCBI Taxonomy" id="349968"/>
    <lineage>
        <taxon>Bacteria</taxon>
        <taxon>Pseudomonadati</taxon>
        <taxon>Pseudomonadota</taxon>
        <taxon>Gammaproteobacteria</taxon>
        <taxon>Enterobacterales</taxon>
        <taxon>Yersiniaceae</taxon>
        <taxon>Yersinia</taxon>
    </lineage>
</organism>
<dbReference type="NCBIfam" id="TIGR00492">
    <property type="entry name" value="alr"/>
    <property type="match status" value="1"/>
</dbReference>
<dbReference type="InterPro" id="IPR000821">
    <property type="entry name" value="Ala_racemase"/>
</dbReference>
<feature type="binding site" evidence="4">
    <location>
        <position position="146"/>
    </location>
    <ligand>
        <name>substrate</name>
    </ligand>
</feature>
<evidence type="ECO:0000256" key="4">
    <source>
        <dbReference type="HAMAP-Rule" id="MF_01201"/>
    </source>
</evidence>
<gene>
    <name evidence="6" type="ORF">yberc0001_20350</name>
</gene>
<feature type="domain" description="Alanine racemase C-terminal" evidence="5">
    <location>
        <begin position="248"/>
        <end position="372"/>
    </location>
</feature>
<evidence type="ECO:0000313" key="7">
    <source>
        <dbReference type="Proteomes" id="UP000010319"/>
    </source>
</evidence>
<feature type="binding site" evidence="4">
    <location>
        <position position="317"/>
    </location>
    <ligand>
        <name>substrate</name>
    </ligand>
</feature>
<dbReference type="PROSITE" id="PS00395">
    <property type="entry name" value="ALANINE_RACEMASE"/>
    <property type="match status" value="1"/>
</dbReference>
<feature type="active site" description="Proton acceptor; specific for D-alanine" evidence="4">
    <location>
        <position position="51"/>
    </location>
</feature>
<dbReference type="EMBL" id="AALC02000066">
    <property type="protein sequence ID" value="EEQ05225.1"/>
    <property type="molecule type" value="Genomic_DNA"/>
</dbReference>
<dbReference type="InterPro" id="IPR001608">
    <property type="entry name" value="Ala_racemase_N"/>
</dbReference>
<dbReference type="EC" id="5.1.1.1" evidence="4"/>
<dbReference type="InterPro" id="IPR020622">
    <property type="entry name" value="Ala_racemase_pyridoxalP-BS"/>
</dbReference>